<dbReference type="EMBL" id="JEMN01001863">
    <property type="protein sequence ID" value="KXH25312.1"/>
    <property type="molecule type" value="Genomic_DNA"/>
</dbReference>
<evidence type="ECO:0000256" key="1">
    <source>
        <dbReference type="SAM" id="MobiDB-lite"/>
    </source>
</evidence>
<name>A0A135RNI6_9PEZI</name>
<accession>A0A135RNI6</accession>
<feature type="compositionally biased region" description="Basic and acidic residues" evidence="1">
    <location>
        <begin position="1"/>
        <end position="23"/>
    </location>
</feature>
<keyword evidence="3" id="KW-1185">Reference proteome</keyword>
<protein>
    <submittedName>
        <fullName evidence="2">Transcriptional regulator</fullName>
    </submittedName>
</protein>
<gene>
    <name evidence="2" type="ORF">CNYM01_11118</name>
</gene>
<sequence length="77" mass="8614">MPENGKDVKSEAQDDKEKRDKTENNGGHAHSAKSPKKRRKVNHVPQVVRKHQLMSCALSACVYCRRSVSQIALTQTA</sequence>
<reference evidence="2 3" key="1">
    <citation type="submission" date="2014-02" db="EMBL/GenBank/DDBJ databases">
        <title>The genome sequence of Colletotrichum nymphaeae SA-01.</title>
        <authorList>
            <person name="Baroncelli R."/>
            <person name="Thon M.R."/>
        </authorList>
    </citation>
    <scope>NUCLEOTIDE SEQUENCE [LARGE SCALE GENOMIC DNA]</scope>
    <source>
        <strain evidence="2 3">SA-01</strain>
    </source>
</reference>
<comment type="caution">
    <text evidence="2">The sequence shown here is derived from an EMBL/GenBank/DDBJ whole genome shotgun (WGS) entry which is preliminary data.</text>
</comment>
<feature type="compositionally biased region" description="Basic residues" evidence="1">
    <location>
        <begin position="30"/>
        <end position="42"/>
    </location>
</feature>
<organism evidence="2 3">
    <name type="scientific">Colletotrichum nymphaeae SA-01</name>
    <dbReference type="NCBI Taxonomy" id="1460502"/>
    <lineage>
        <taxon>Eukaryota</taxon>
        <taxon>Fungi</taxon>
        <taxon>Dikarya</taxon>
        <taxon>Ascomycota</taxon>
        <taxon>Pezizomycotina</taxon>
        <taxon>Sordariomycetes</taxon>
        <taxon>Hypocreomycetidae</taxon>
        <taxon>Glomerellales</taxon>
        <taxon>Glomerellaceae</taxon>
        <taxon>Colletotrichum</taxon>
        <taxon>Colletotrichum acutatum species complex</taxon>
    </lineage>
</organism>
<evidence type="ECO:0000313" key="3">
    <source>
        <dbReference type="Proteomes" id="UP000070054"/>
    </source>
</evidence>
<feature type="region of interest" description="Disordered" evidence="1">
    <location>
        <begin position="1"/>
        <end position="42"/>
    </location>
</feature>
<dbReference type="AlphaFoldDB" id="A0A135RNI6"/>
<proteinExistence type="predicted"/>
<dbReference type="Proteomes" id="UP000070054">
    <property type="component" value="Unassembled WGS sequence"/>
</dbReference>
<evidence type="ECO:0000313" key="2">
    <source>
        <dbReference type="EMBL" id="KXH25312.1"/>
    </source>
</evidence>